<dbReference type="Pfam" id="PF13472">
    <property type="entry name" value="Lipase_GDSL_2"/>
    <property type="match status" value="1"/>
</dbReference>
<sequence>MKRIWVNGLLAVSVAGLVMFAGSFVYALADEALAGNNPSAQERVGGALPERQFAMQPMAAGDNDSDADAETEDGKVQLLGLGDSLTSGMGSSDGEGYLRYVEESFPDDNDLELSVTNAAVDGHRTEDVLHDIEQADLNGQVRTADVIVMTIGGNDLFQGGQSLLNDDPELNEDALDEFLLQLDDLYDELTELSPEARVYHIGIYNPFRDFGLSAADDQFVREWNYATLESAASYEQVTYVPVEDMFEEDVGAYLSGDFFHLNDDGYQRVADRLMTALRWPEEEETS</sequence>
<accession>A0A1H9UZM0</accession>
<evidence type="ECO:0000259" key="1">
    <source>
        <dbReference type="Pfam" id="PF13472"/>
    </source>
</evidence>
<evidence type="ECO:0000313" key="3">
    <source>
        <dbReference type="Proteomes" id="UP000199318"/>
    </source>
</evidence>
<dbReference type="RefSeq" id="WP_093073332.1">
    <property type="nucleotide sequence ID" value="NZ_FOGV01000017.1"/>
</dbReference>
<keyword evidence="3" id="KW-1185">Reference proteome</keyword>
<comment type="caution">
    <text evidence="2">The sequence shown here is derived from an EMBL/GenBank/DDBJ whole genome shotgun (WGS) entry which is preliminary data.</text>
</comment>
<dbReference type="InterPro" id="IPR036514">
    <property type="entry name" value="SGNH_hydro_sf"/>
</dbReference>
<dbReference type="Gene3D" id="3.40.50.1110">
    <property type="entry name" value="SGNH hydrolase"/>
    <property type="match status" value="1"/>
</dbReference>
<protein>
    <submittedName>
        <fullName evidence="2">Lysophospholipase L1</fullName>
    </submittedName>
</protein>
<evidence type="ECO:0000313" key="2">
    <source>
        <dbReference type="EMBL" id="SES14970.1"/>
    </source>
</evidence>
<dbReference type="OrthoDB" id="252349at2"/>
<organism evidence="2 3">
    <name type="scientific">Salisediminibacterium halotolerans</name>
    <dbReference type="NCBI Taxonomy" id="517425"/>
    <lineage>
        <taxon>Bacteria</taxon>
        <taxon>Bacillati</taxon>
        <taxon>Bacillota</taxon>
        <taxon>Bacilli</taxon>
        <taxon>Bacillales</taxon>
        <taxon>Bacillaceae</taxon>
        <taxon>Salisediminibacterium</taxon>
    </lineage>
</organism>
<dbReference type="EMBL" id="FOGV01000017">
    <property type="protein sequence ID" value="SES14970.1"/>
    <property type="molecule type" value="Genomic_DNA"/>
</dbReference>
<dbReference type="SUPFAM" id="SSF52266">
    <property type="entry name" value="SGNH hydrolase"/>
    <property type="match status" value="1"/>
</dbReference>
<name>A0A1H9UZM0_9BACI</name>
<dbReference type="GO" id="GO:0004622">
    <property type="term" value="F:phosphatidylcholine lysophospholipase activity"/>
    <property type="evidence" value="ECO:0007669"/>
    <property type="project" value="TreeGrafter"/>
</dbReference>
<dbReference type="AlphaFoldDB" id="A0A1H9UZM0"/>
<dbReference type="PANTHER" id="PTHR30383">
    <property type="entry name" value="THIOESTERASE 1/PROTEASE 1/LYSOPHOSPHOLIPASE L1"/>
    <property type="match status" value="1"/>
</dbReference>
<reference evidence="3" key="1">
    <citation type="submission" date="2016-10" db="EMBL/GenBank/DDBJ databases">
        <authorList>
            <person name="de Groot N.N."/>
        </authorList>
    </citation>
    <scope>NUCLEOTIDE SEQUENCE [LARGE SCALE GENOMIC DNA]</scope>
    <source>
        <strain evidence="3">10nlg</strain>
    </source>
</reference>
<dbReference type="InterPro" id="IPR051532">
    <property type="entry name" value="Ester_Hydrolysis_Enzymes"/>
</dbReference>
<gene>
    <name evidence="2" type="ORF">SAMN05444126_1172</name>
</gene>
<dbReference type="STRING" id="1464123.SAMN05444126_1172"/>
<dbReference type="PANTHER" id="PTHR30383:SF27">
    <property type="entry name" value="SPORE GERMINATION LIPASE LIPC"/>
    <property type="match status" value="1"/>
</dbReference>
<feature type="domain" description="SGNH hydrolase-type esterase" evidence="1">
    <location>
        <begin position="81"/>
        <end position="268"/>
    </location>
</feature>
<proteinExistence type="predicted"/>
<dbReference type="Proteomes" id="UP000199318">
    <property type="component" value="Unassembled WGS sequence"/>
</dbReference>
<dbReference type="InterPro" id="IPR013830">
    <property type="entry name" value="SGNH_hydro"/>
</dbReference>